<sequence length="46" mass="4798">MVINSGVYLRGKTRPQVHYRLIMLAASVVAATSIVGAAAAIMVILA</sequence>
<feature type="transmembrane region" description="Helical" evidence="1">
    <location>
        <begin position="21"/>
        <end position="45"/>
    </location>
</feature>
<dbReference type="EMBL" id="CP118247">
    <property type="protein sequence ID" value="WDR06664.1"/>
    <property type="molecule type" value="Genomic_DNA"/>
</dbReference>
<keyword evidence="1" id="KW-0472">Membrane</keyword>
<keyword evidence="3" id="KW-1185">Reference proteome</keyword>
<proteinExistence type="predicted"/>
<keyword evidence="1" id="KW-1133">Transmembrane helix</keyword>
<reference evidence="2 3" key="1">
    <citation type="submission" date="2023-02" db="EMBL/GenBank/DDBJ databases">
        <title>Devosia chondri sp. nov., isolated from the phycosphere of marine algae.</title>
        <authorList>
            <person name="Kim J.M."/>
            <person name="Lee J.K."/>
            <person name="Choi B.J."/>
            <person name="Bayburt H."/>
            <person name="Jeon C.O."/>
        </authorList>
    </citation>
    <scope>NUCLEOTIDE SEQUENCE [LARGE SCALE GENOMIC DNA]</scope>
    <source>
        <strain evidence="2 3">G2-5</strain>
    </source>
</reference>
<accession>A0ABY7YZK9</accession>
<gene>
    <name evidence="2" type="ORF">PSQ90_04155</name>
</gene>
<dbReference type="RefSeq" id="WP_282212177.1">
    <property type="nucleotide sequence ID" value="NZ_CP118247.1"/>
</dbReference>
<evidence type="ECO:0000313" key="3">
    <source>
        <dbReference type="Proteomes" id="UP001222118"/>
    </source>
</evidence>
<keyword evidence="1" id="KW-0812">Transmembrane</keyword>
<name>A0ABY7YZK9_9HYPH</name>
<dbReference type="Proteomes" id="UP001222118">
    <property type="component" value="Chromosome"/>
</dbReference>
<evidence type="ECO:0000313" key="2">
    <source>
        <dbReference type="EMBL" id="WDR06664.1"/>
    </source>
</evidence>
<protein>
    <submittedName>
        <fullName evidence="2">Uncharacterized protein</fullName>
    </submittedName>
</protein>
<evidence type="ECO:0000256" key="1">
    <source>
        <dbReference type="SAM" id="Phobius"/>
    </source>
</evidence>
<organism evidence="2 3">
    <name type="scientific">Devosia rhodophyticola</name>
    <dbReference type="NCBI Taxonomy" id="3026423"/>
    <lineage>
        <taxon>Bacteria</taxon>
        <taxon>Pseudomonadati</taxon>
        <taxon>Pseudomonadota</taxon>
        <taxon>Alphaproteobacteria</taxon>
        <taxon>Hyphomicrobiales</taxon>
        <taxon>Devosiaceae</taxon>
        <taxon>Devosia</taxon>
    </lineage>
</organism>